<dbReference type="GO" id="GO:0004632">
    <property type="term" value="F:phosphopantothenate--cysteine ligase activity"/>
    <property type="evidence" value="ECO:0007669"/>
    <property type="project" value="UniProtKB-UniRule"/>
</dbReference>
<dbReference type="GO" id="GO:0071513">
    <property type="term" value="C:phosphopantothenoylcysteine decarboxylase complex"/>
    <property type="evidence" value="ECO:0007669"/>
    <property type="project" value="TreeGrafter"/>
</dbReference>
<comment type="catalytic activity">
    <reaction evidence="3 4">
        <text>(R)-4'-phosphopantothenate + L-cysteine + CTP = N-[(R)-4-phosphopantothenoyl]-L-cysteine + CMP + diphosphate + H(+)</text>
        <dbReference type="Rhea" id="RHEA:19397"/>
        <dbReference type="ChEBI" id="CHEBI:10986"/>
        <dbReference type="ChEBI" id="CHEBI:15378"/>
        <dbReference type="ChEBI" id="CHEBI:33019"/>
        <dbReference type="ChEBI" id="CHEBI:35235"/>
        <dbReference type="ChEBI" id="CHEBI:37563"/>
        <dbReference type="ChEBI" id="CHEBI:59458"/>
        <dbReference type="ChEBI" id="CHEBI:60377"/>
        <dbReference type="EC" id="6.3.2.5"/>
    </reaction>
</comment>
<dbReference type="GO" id="GO:0015937">
    <property type="term" value="P:coenzyme A biosynthetic process"/>
    <property type="evidence" value="ECO:0007669"/>
    <property type="project" value="UniProtKB-UniRule"/>
</dbReference>
<evidence type="ECO:0000256" key="1">
    <source>
        <dbReference type="ARBA" id="ARBA00022793"/>
    </source>
</evidence>
<comment type="similarity">
    <text evidence="3 4">In the N-terminal section; belongs to the HFCD (homo-oligomeric flavin containing Cys decarboxylase) superfamily.</text>
</comment>
<keyword evidence="3 4" id="KW-0285">Flavoprotein</keyword>
<comment type="similarity">
    <text evidence="3 4">In the C-terminal section; belongs to the PPC synthetase family.</text>
</comment>
<protein>
    <recommendedName>
        <fullName evidence="3">Coenzyme A biosynthesis bifunctional protein CoaBC</fullName>
    </recommendedName>
    <alternativeName>
        <fullName evidence="3">DNA/pantothenate metabolism flavoprotein</fullName>
    </alternativeName>
    <alternativeName>
        <fullName evidence="3">Phosphopantothenoylcysteine synthetase/decarboxylase</fullName>
        <shortName evidence="3">PPCS-PPCDC</shortName>
    </alternativeName>
    <domain>
        <recommendedName>
            <fullName evidence="3">Phosphopantothenoylcysteine decarboxylase</fullName>
            <shortName evidence="3">PPC decarboxylase</shortName>
            <shortName evidence="3">PPC-DC</shortName>
            <ecNumber evidence="3">4.1.1.36</ecNumber>
        </recommendedName>
        <alternativeName>
            <fullName evidence="3">CoaC</fullName>
        </alternativeName>
    </domain>
    <domain>
        <recommendedName>
            <fullName evidence="3">Phosphopantothenate--cysteine ligase</fullName>
            <ecNumber evidence="3">6.3.2.5</ecNumber>
        </recommendedName>
        <alternativeName>
            <fullName evidence="3">CoaB</fullName>
        </alternativeName>
        <alternativeName>
            <fullName evidence="3">Phosphopantothenoylcysteine synthetase</fullName>
            <shortName evidence="3">PPC synthetase</shortName>
            <shortName evidence="3">PPC-S</shortName>
        </alternativeName>
    </domain>
</protein>
<evidence type="ECO:0000259" key="5">
    <source>
        <dbReference type="Pfam" id="PF02441"/>
    </source>
</evidence>
<dbReference type="GO" id="GO:0015941">
    <property type="term" value="P:pantothenate catabolic process"/>
    <property type="evidence" value="ECO:0007669"/>
    <property type="project" value="InterPro"/>
</dbReference>
<comment type="catalytic activity">
    <reaction evidence="3 4">
        <text>N-[(R)-4-phosphopantothenoyl]-L-cysteine + H(+) = (R)-4'-phosphopantetheine + CO2</text>
        <dbReference type="Rhea" id="RHEA:16793"/>
        <dbReference type="ChEBI" id="CHEBI:15378"/>
        <dbReference type="ChEBI" id="CHEBI:16526"/>
        <dbReference type="ChEBI" id="CHEBI:59458"/>
        <dbReference type="ChEBI" id="CHEBI:61723"/>
        <dbReference type="EC" id="4.1.1.36"/>
    </reaction>
</comment>
<feature type="active site" description="Proton donor" evidence="3">
    <location>
        <position position="150"/>
    </location>
</feature>
<feature type="binding site" evidence="3">
    <location>
        <position position="332"/>
    </location>
    <ligand>
        <name>CTP</name>
        <dbReference type="ChEBI" id="CHEBI:37563"/>
    </ligand>
</feature>
<dbReference type="GO" id="GO:0046872">
    <property type="term" value="F:metal ion binding"/>
    <property type="evidence" value="ECO:0007669"/>
    <property type="project" value="UniProtKB-KW"/>
</dbReference>
<dbReference type="SUPFAM" id="SSF52507">
    <property type="entry name" value="Homo-oligomeric flavin-containing Cys decarboxylases, HFCD"/>
    <property type="match status" value="1"/>
</dbReference>
<keyword evidence="1 3" id="KW-0210">Decarboxylase</keyword>
<comment type="caution">
    <text evidence="3">Lacks conserved residue(s) required for the propagation of feature annotation.</text>
</comment>
<feature type="domain" description="DNA/pantothenate metabolism flavoprotein C-terminal" evidence="6">
    <location>
        <begin position="177"/>
        <end position="381"/>
    </location>
</feature>
<dbReference type="Gene3D" id="3.40.50.1950">
    <property type="entry name" value="Flavin prenyltransferase-like"/>
    <property type="match status" value="1"/>
</dbReference>
<comment type="cofactor">
    <cofactor evidence="3">
        <name>FMN</name>
        <dbReference type="ChEBI" id="CHEBI:58210"/>
    </cofactor>
    <text evidence="3">Binds 1 FMN per subunit.</text>
</comment>
<dbReference type="UniPathway" id="UPA00241">
    <property type="reaction ID" value="UER00353"/>
</dbReference>
<dbReference type="Gene3D" id="3.40.50.10300">
    <property type="entry name" value="CoaB-like"/>
    <property type="match status" value="1"/>
</dbReference>
<dbReference type="Pfam" id="PF04127">
    <property type="entry name" value="DFP"/>
    <property type="match status" value="1"/>
</dbReference>
<feature type="region of interest" description="Phosphopantothenoylcysteine decarboxylase" evidence="3">
    <location>
        <begin position="1"/>
        <end position="181"/>
    </location>
</feature>
<keyword evidence="8" id="KW-1185">Reference proteome</keyword>
<dbReference type="PANTHER" id="PTHR14359:SF6">
    <property type="entry name" value="PHOSPHOPANTOTHENOYLCYSTEINE DECARBOXYLASE"/>
    <property type="match status" value="1"/>
</dbReference>
<dbReference type="Proteomes" id="UP000189810">
    <property type="component" value="Chromosome I"/>
</dbReference>
<feature type="region of interest" description="Phosphopantothenate--cysteine ligase" evidence="3">
    <location>
        <begin position="182"/>
        <end position="385"/>
    </location>
</feature>
<dbReference type="GO" id="GO:0004633">
    <property type="term" value="F:phosphopantothenoylcysteine decarboxylase activity"/>
    <property type="evidence" value="ECO:0007669"/>
    <property type="project" value="UniProtKB-UniRule"/>
</dbReference>
<feature type="binding site" evidence="3">
    <location>
        <position position="313"/>
    </location>
    <ligand>
        <name>CTP</name>
        <dbReference type="ChEBI" id="CHEBI:37563"/>
    </ligand>
</feature>
<dbReference type="EC" id="6.3.2.5" evidence="3"/>
<dbReference type="RefSeq" id="WP_079654586.1">
    <property type="nucleotide sequence ID" value="NZ_LT670846.1"/>
</dbReference>
<keyword evidence="3" id="KW-0479">Metal-binding</keyword>
<evidence type="ECO:0000256" key="4">
    <source>
        <dbReference type="RuleBase" id="RU364078"/>
    </source>
</evidence>
<proteinExistence type="inferred from homology"/>
<dbReference type="NCBIfam" id="TIGR00521">
    <property type="entry name" value="coaBC_dfp"/>
    <property type="match status" value="1"/>
</dbReference>
<dbReference type="Pfam" id="PF02441">
    <property type="entry name" value="Flavoprotein"/>
    <property type="match status" value="1"/>
</dbReference>
<sequence>MARVLIGVSSSIAIYKICDLVRELKKLGHDVKVIMTPFSENFVSRLTFKTLTNNKVYIDWSEDSLAHINLARWADVFLIAPCSVNTLSKIATGIGDNLLTTTVLAYERPLLIAPAANVVMYKNPIVQEHLKRLKELGHIIIEPEEGLLACQEEGQGKLASNQRLIDWIEYSIRPKPLQGKRILITCGATREHIDRVRFISNESSGKMGFSLARVLRWYGASVKVVAGFTTAQEPPEVEIHRVSSSDEMYKKVLELFPWSHVVIMNAAVSDFKVLESFQGKIKKGEKLTLELVKTVDILEELGRIKGDRLLVGFALEEEEKLLEYGWEKLKKKNLDVLVANPLKVMGSEDFVGYVLFKDGSYVSIKSTNKLHAAEELVKIILNIKE</sequence>
<evidence type="ECO:0000313" key="7">
    <source>
        <dbReference type="EMBL" id="SHK57679.1"/>
    </source>
</evidence>
<dbReference type="InterPro" id="IPR036551">
    <property type="entry name" value="Flavin_trans-like"/>
</dbReference>
<dbReference type="InterPro" id="IPR003382">
    <property type="entry name" value="Flavoprotein"/>
</dbReference>
<keyword evidence="3 4" id="KW-0288">FMN</keyword>
<keyword evidence="3 4" id="KW-0436">Ligase</keyword>
<dbReference type="InterPro" id="IPR007085">
    <property type="entry name" value="DNA/pantothenate-metab_flavo_C"/>
</dbReference>
<organism evidence="7 8">
    <name type="scientific">Thermocrinis minervae</name>
    <dbReference type="NCBI Taxonomy" id="381751"/>
    <lineage>
        <taxon>Bacteria</taxon>
        <taxon>Pseudomonadati</taxon>
        <taxon>Aquificota</taxon>
        <taxon>Aquificia</taxon>
        <taxon>Aquificales</taxon>
        <taxon>Aquificaceae</taxon>
        <taxon>Thermocrinis</taxon>
    </lineage>
</organism>
<comment type="cofactor">
    <cofactor evidence="3">
        <name>Mg(2+)</name>
        <dbReference type="ChEBI" id="CHEBI:18420"/>
    </cofactor>
</comment>
<dbReference type="OrthoDB" id="9802554at2"/>
<feature type="binding site" evidence="3">
    <location>
        <position position="270"/>
    </location>
    <ligand>
        <name>CTP</name>
        <dbReference type="ChEBI" id="CHEBI:37563"/>
    </ligand>
</feature>
<dbReference type="HAMAP" id="MF_02225">
    <property type="entry name" value="CoaBC"/>
    <property type="match status" value="1"/>
</dbReference>
<evidence type="ECO:0000259" key="6">
    <source>
        <dbReference type="Pfam" id="PF04127"/>
    </source>
</evidence>
<dbReference type="STRING" id="381751.SAMN05444391_1510"/>
<evidence type="ECO:0000256" key="2">
    <source>
        <dbReference type="ARBA" id="ARBA00023239"/>
    </source>
</evidence>
<comment type="function">
    <text evidence="3">Catalyzes two sequential steps in the biosynthesis of coenzyme A. In the first step cysteine is conjugated to 4'-phosphopantothenate to form 4-phosphopantothenoylcysteine. In the second step the latter compound is decarboxylated to form 4'-phosphopantotheine.</text>
</comment>
<keyword evidence="3" id="KW-0511">Multifunctional enzyme</keyword>
<comment type="function">
    <text evidence="4">Catalyzes two steps in the biosynthesis of coenzyme A. In the first step cysteine is conjugated to 4'-phosphopantothenate to form 4-phosphopantothenoylcysteine, in the latter compound is decarboxylated to form 4'-phosphopantotheine.</text>
</comment>
<keyword evidence="2 3" id="KW-0456">Lyase</keyword>
<dbReference type="EMBL" id="LT670846">
    <property type="protein sequence ID" value="SHK57679.1"/>
    <property type="molecule type" value="Genomic_DNA"/>
</dbReference>
<comment type="pathway">
    <text evidence="3 4">Cofactor biosynthesis; coenzyme A biosynthesis; CoA from (R)-pantothenate: step 3/5.</text>
</comment>
<keyword evidence="3" id="KW-0460">Magnesium</keyword>
<evidence type="ECO:0000313" key="8">
    <source>
        <dbReference type="Proteomes" id="UP000189810"/>
    </source>
</evidence>
<dbReference type="InterPro" id="IPR035929">
    <property type="entry name" value="CoaB-like_sf"/>
</dbReference>
<feature type="binding site" evidence="3">
    <location>
        <position position="328"/>
    </location>
    <ligand>
        <name>CTP</name>
        <dbReference type="ChEBI" id="CHEBI:37563"/>
    </ligand>
</feature>
<feature type="binding site" evidence="3">
    <location>
        <position position="280"/>
    </location>
    <ligand>
        <name>CTP</name>
        <dbReference type="ChEBI" id="CHEBI:37563"/>
    </ligand>
</feature>
<dbReference type="GO" id="GO:0010181">
    <property type="term" value="F:FMN binding"/>
    <property type="evidence" value="ECO:0007669"/>
    <property type="project" value="UniProtKB-UniRule"/>
</dbReference>
<comment type="pathway">
    <text evidence="3 4">Cofactor biosynthesis; coenzyme A biosynthesis; CoA from (R)-pantothenate: step 2/5.</text>
</comment>
<dbReference type="InterPro" id="IPR005252">
    <property type="entry name" value="CoaBC"/>
</dbReference>
<reference evidence="7 8" key="1">
    <citation type="submission" date="2016-11" db="EMBL/GenBank/DDBJ databases">
        <authorList>
            <person name="Jaros S."/>
            <person name="Januszkiewicz K."/>
            <person name="Wedrychowicz H."/>
        </authorList>
    </citation>
    <scope>NUCLEOTIDE SEQUENCE [LARGE SCALE GENOMIC DNA]</scope>
    <source>
        <strain evidence="7 8">DSM 19557</strain>
    </source>
</reference>
<name>A0A1M6TLB5_9AQUI</name>
<dbReference type="EC" id="4.1.1.36" evidence="3"/>
<dbReference type="AlphaFoldDB" id="A0A1M6TLB5"/>
<gene>
    <name evidence="3" type="primary">coaBC</name>
    <name evidence="7" type="ORF">SAMN05444391_1510</name>
</gene>
<feature type="domain" description="Flavoprotein" evidence="5">
    <location>
        <begin position="3"/>
        <end position="145"/>
    </location>
</feature>
<evidence type="ECO:0000256" key="3">
    <source>
        <dbReference type="HAMAP-Rule" id="MF_02225"/>
    </source>
</evidence>
<dbReference type="PANTHER" id="PTHR14359">
    <property type="entry name" value="HOMO-OLIGOMERIC FLAVIN CONTAINING CYS DECARBOXYLASE FAMILY"/>
    <property type="match status" value="1"/>
</dbReference>
<dbReference type="SUPFAM" id="SSF102645">
    <property type="entry name" value="CoaB-like"/>
    <property type="match status" value="1"/>
</dbReference>
<accession>A0A1M6TLB5</accession>